<proteinExistence type="predicted"/>
<dbReference type="EMBL" id="NBXE01000022">
    <property type="protein sequence ID" value="RFA26903.1"/>
    <property type="molecule type" value="Genomic_DNA"/>
</dbReference>
<dbReference type="PANTHER" id="PTHR38460:SF1">
    <property type="entry name" value="TAUTOMERASE YOLI-RELATED"/>
    <property type="match status" value="1"/>
</dbReference>
<dbReference type="SUPFAM" id="SSF55331">
    <property type="entry name" value="Tautomerase/MIF"/>
    <property type="match status" value="1"/>
</dbReference>
<evidence type="ECO:0000313" key="1">
    <source>
        <dbReference type="EMBL" id="RFA26903.1"/>
    </source>
</evidence>
<evidence type="ECO:0000313" key="2">
    <source>
        <dbReference type="Proteomes" id="UP000257080"/>
    </source>
</evidence>
<name>A0A3E0W9X3_9MICO</name>
<dbReference type="OrthoDB" id="9804765at2"/>
<gene>
    <name evidence="1" type="ORF">B7R25_09165</name>
</gene>
<dbReference type="Pfam" id="PF14552">
    <property type="entry name" value="Tautomerase_2"/>
    <property type="match status" value="1"/>
</dbReference>
<evidence type="ECO:0008006" key="3">
    <source>
        <dbReference type="Google" id="ProtNLM"/>
    </source>
</evidence>
<protein>
    <recommendedName>
        <fullName evidence="3">Tautomerase family protein</fullName>
    </recommendedName>
</protein>
<organism evidence="1 2">
    <name type="scientific">Subtercola boreus</name>
    <dbReference type="NCBI Taxonomy" id="120213"/>
    <lineage>
        <taxon>Bacteria</taxon>
        <taxon>Bacillati</taxon>
        <taxon>Actinomycetota</taxon>
        <taxon>Actinomycetes</taxon>
        <taxon>Micrococcales</taxon>
        <taxon>Microbacteriaceae</taxon>
        <taxon>Subtercola</taxon>
    </lineage>
</organism>
<dbReference type="RefSeq" id="WP_116418665.1">
    <property type="nucleotide sequence ID" value="NZ_NBXC01000017.1"/>
</dbReference>
<sequence length="140" mass="15270">MPLVRIDLHEPLRDLRPQMSDAIHSALVEGWEMPADDLFQIFRLHEPGDLFYSRTFPEADRTDIVFIQILAFTGYSPEVKQRGATLVVDRLEALGIKRDNILIALSENGDGDWLAPAAAAAAPASASVPTSESVLAEAAS</sequence>
<accession>A0A3E0W9X3</accession>
<comment type="caution">
    <text evidence="1">The sequence shown here is derived from an EMBL/GenBank/DDBJ whole genome shotgun (WGS) entry which is preliminary data.</text>
</comment>
<dbReference type="PANTHER" id="PTHR38460">
    <property type="entry name" value="TAUTOMERASE YOLI-RELATED"/>
    <property type="match status" value="1"/>
</dbReference>
<dbReference type="Proteomes" id="UP000257080">
    <property type="component" value="Unassembled WGS sequence"/>
</dbReference>
<dbReference type="Gene3D" id="3.30.429.10">
    <property type="entry name" value="Macrophage Migration Inhibitory Factor"/>
    <property type="match status" value="1"/>
</dbReference>
<dbReference type="InterPro" id="IPR014347">
    <property type="entry name" value="Tautomerase/MIF_sf"/>
</dbReference>
<dbReference type="AlphaFoldDB" id="A0A3E0W9X3"/>
<dbReference type="InterPro" id="IPR037479">
    <property type="entry name" value="Tauto_MSAD"/>
</dbReference>
<reference evidence="1 2" key="1">
    <citation type="submission" date="2017-04" db="EMBL/GenBank/DDBJ databases">
        <title>Comparative genome analysis of Subtercola boreus.</title>
        <authorList>
            <person name="Cho Y.-J."/>
            <person name="Cho A."/>
            <person name="Kim O.-S."/>
            <person name="Lee J.-I."/>
        </authorList>
    </citation>
    <scope>NUCLEOTIDE SEQUENCE [LARGE SCALE GENOMIC DNA]</scope>
    <source>
        <strain evidence="1 2">P28004</strain>
    </source>
</reference>